<dbReference type="Proteomes" id="UP001321473">
    <property type="component" value="Unassembled WGS sequence"/>
</dbReference>
<dbReference type="EMBL" id="JARKHS020024023">
    <property type="protein sequence ID" value="KAK8768405.1"/>
    <property type="molecule type" value="Genomic_DNA"/>
</dbReference>
<name>A0AAQ4E115_AMBAM</name>
<sequence>MGRSAQFSACIKLAAISRLVIPKAVIVEEDGSCFVNGYNKLHKQPFKTIASVTGLENVWRQLDGLNICAGVRSAYFLQHDPLASARVQAALAKASDKLKRRRASLHRYPLRSAGERRRCRACAVSYQATDRAYIYGPLSRALLSLAAVRAFFTTLIQVLPHA</sequence>
<comment type="caution">
    <text evidence="1">The sequence shown here is derived from an EMBL/GenBank/DDBJ whole genome shotgun (WGS) entry which is preliminary data.</text>
</comment>
<evidence type="ECO:0000313" key="2">
    <source>
        <dbReference type="Proteomes" id="UP001321473"/>
    </source>
</evidence>
<organism evidence="1 2">
    <name type="scientific">Amblyomma americanum</name>
    <name type="common">Lone star tick</name>
    <dbReference type="NCBI Taxonomy" id="6943"/>
    <lineage>
        <taxon>Eukaryota</taxon>
        <taxon>Metazoa</taxon>
        <taxon>Ecdysozoa</taxon>
        <taxon>Arthropoda</taxon>
        <taxon>Chelicerata</taxon>
        <taxon>Arachnida</taxon>
        <taxon>Acari</taxon>
        <taxon>Parasitiformes</taxon>
        <taxon>Ixodida</taxon>
        <taxon>Ixodoidea</taxon>
        <taxon>Ixodidae</taxon>
        <taxon>Amblyomminae</taxon>
        <taxon>Amblyomma</taxon>
    </lineage>
</organism>
<gene>
    <name evidence="1" type="ORF">V5799_015130</name>
</gene>
<proteinExistence type="predicted"/>
<feature type="non-terminal residue" evidence="1">
    <location>
        <position position="162"/>
    </location>
</feature>
<dbReference type="AlphaFoldDB" id="A0AAQ4E115"/>
<protein>
    <submittedName>
        <fullName evidence="1">Uncharacterized protein</fullName>
    </submittedName>
</protein>
<reference evidence="1 2" key="1">
    <citation type="journal article" date="2023" name="Arcadia Sci">
        <title>De novo assembly of a long-read Amblyomma americanum tick genome.</title>
        <authorList>
            <person name="Chou S."/>
            <person name="Poskanzer K.E."/>
            <person name="Rollins M."/>
            <person name="Thuy-Boun P.S."/>
        </authorList>
    </citation>
    <scope>NUCLEOTIDE SEQUENCE [LARGE SCALE GENOMIC DNA]</scope>
    <source>
        <strain evidence="1">F_SG_1</strain>
        <tissue evidence="1">Salivary glands</tissue>
    </source>
</reference>
<accession>A0AAQ4E115</accession>
<evidence type="ECO:0000313" key="1">
    <source>
        <dbReference type="EMBL" id="KAK8768405.1"/>
    </source>
</evidence>
<keyword evidence="2" id="KW-1185">Reference proteome</keyword>